<evidence type="ECO:0000313" key="4">
    <source>
        <dbReference type="Proteomes" id="UP001396898"/>
    </source>
</evidence>
<dbReference type="PANTHER" id="PTHR43415:SF3">
    <property type="entry name" value="GNAT-FAMILY ACETYLTRANSFERASE"/>
    <property type="match status" value="1"/>
</dbReference>
<evidence type="ECO:0000259" key="2">
    <source>
        <dbReference type="PROSITE" id="PS51186"/>
    </source>
</evidence>
<dbReference type="InterPro" id="IPR000182">
    <property type="entry name" value="GNAT_dom"/>
</dbReference>
<dbReference type="InterPro" id="IPR016181">
    <property type="entry name" value="Acyl_CoA_acyltransferase"/>
</dbReference>
<protein>
    <recommendedName>
        <fullName evidence="2">N-acetyltransferase domain-containing protein</fullName>
    </recommendedName>
</protein>
<dbReference type="Proteomes" id="UP001396898">
    <property type="component" value="Unassembled WGS sequence"/>
</dbReference>
<feature type="region of interest" description="Disordered" evidence="1">
    <location>
        <begin position="89"/>
        <end position="127"/>
    </location>
</feature>
<dbReference type="EMBL" id="JAQQWI010000018">
    <property type="protein sequence ID" value="KAK8001667.1"/>
    <property type="molecule type" value="Genomic_DNA"/>
</dbReference>
<evidence type="ECO:0000256" key="1">
    <source>
        <dbReference type="SAM" id="MobiDB-lite"/>
    </source>
</evidence>
<feature type="compositionally biased region" description="Gly residues" evidence="1">
    <location>
        <begin position="247"/>
        <end position="256"/>
    </location>
</feature>
<feature type="compositionally biased region" description="Low complexity" evidence="1">
    <location>
        <begin position="97"/>
        <end position="122"/>
    </location>
</feature>
<accession>A0ABR1R833</accession>
<sequence length="256" mass="27561">MSAPPFQHQPLRITGKPIDAFHSPRLIYRAPEDTPEDEAFFHAVQGNMFAQSGLSYRLTTPENKATSQKYKKEVLEALLGVVVCLKPESDDEHDAKTPSAATATATPDVTAATAATAPGPQAQEKKPTPVGILVLEANGDAAKASKWAQHRGCYLTIDVLQAHWGRGYGGEAIEWGLGFAFRMANLHRVTLTAFSYNARALRLYERLGFARESCMREDVWFDGGGTTVSGSGCSRMSGGRGRRRGRFGGGGSISGS</sequence>
<reference evidence="3 4" key="1">
    <citation type="submission" date="2023-01" db="EMBL/GenBank/DDBJ databases">
        <title>Analysis of 21 Apiospora genomes using comparative genomics revels a genus with tremendous synthesis potential of carbohydrate active enzymes and secondary metabolites.</title>
        <authorList>
            <person name="Sorensen T."/>
        </authorList>
    </citation>
    <scope>NUCLEOTIDE SEQUENCE [LARGE SCALE GENOMIC DNA]</scope>
    <source>
        <strain evidence="3 4">CBS 20057</strain>
    </source>
</reference>
<keyword evidence="4" id="KW-1185">Reference proteome</keyword>
<dbReference type="PROSITE" id="PS51186">
    <property type="entry name" value="GNAT"/>
    <property type="match status" value="1"/>
</dbReference>
<feature type="region of interest" description="Disordered" evidence="1">
    <location>
        <begin position="232"/>
        <end position="256"/>
    </location>
</feature>
<name>A0ABR1R833_9PEZI</name>
<dbReference type="Gene3D" id="3.40.630.30">
    <property type="match status" value="1"/>
</dbReference>
<proteinExistence type="predicted"/>
<dbReference type="Pfam" id="PF00583">
    <property type="entry name" value="Acetyltransf_1"/>
    <property type="match status" value="1"/>
</dbReference>
<dbReference type="SUPFAM" id="SSF55729">
    <property type="entry name" value="Acyl-CoA N-acyltransferases (Nat)"/>
    <property type="match status" value="1"/>
</dbReference>
<comment type="caution">
    <text evidence="3">The sequence shown here is derived from an EMBL/GenBank/DDBJ whole genome shotgun (WGS) entry which is preliminary data.</text>
</comment>
<dbReference type="PANTHER" id="PTHR43415">
    <property type="entry name" value="SPERMIDINE N(1)-ACETYLTRANSFERASE"/>
    <property type="match status" value="1"/>
</dbReference>
<organism evidence="3 4">
    <name type="scientific">Apiospora marii</name>
    <dbReference type="NCBI Taxonomy" id="335849"/>
    <lineage>
        <taxon>Eukaryota</taxon>
        <taxon>Fungi</taxon>
        <taxon>Dikarya</taxon>
        <taxon>Ascomycota</taxon>
        <taxon>Pezizomycotina</taxon>
        <taxon>Sordariomycetes</taxon>
        <taxon>Xylariomycetidae</taxon>
        <taxon>Amphisphaeriales</taxon>
        <taxon>Apiosporaceae</taxon>
        <taxon>Apiospora</taxon>
    </lineage>
</organism>
<feature type="domain" description="N-acetyltransferase" evidence="2">
    <location>
        <begin position="65"/>
        <end position="228"/>
    </location>
</feature>
<gene>
    <name evidence="3" type="ORF">PG991_013889</name>
</gene>
<evidence type="ECO:0000313" key="3">
    <source>
        <dbReference type="EMBL" id="KAK8001667.1"/>
    </source>
</evidence>